<organism evidence="6 7">
    <name type="scientific">Malacoplasma penetrans (strain HF-2)</name>
    <name type="common">Mycoplasma penetrans</name>
    <dbReference type="NCBI Taxonomy" id="272633"/>
    <lineage>
        <taxon>Bacteria</taxon>
        <taxon>Bacillati</taxon>
        <taxon>Mycoplasmatota</taxon>
        <taxon>Mycoplasmoidales</taxon>
        <taxon>Mycoplasmoidaceae</taxon>
        <taxon>Malacoplasma</taxon>
    </lineage>
</organism>
<evidence type="ECO:0000256" key="4">
    <source>
        <dbReference type="ARBA" id="ARBA00022840"/>
    </source>
</evidence>
<dbReference type="EMBL" id="BA000026">
    <property type="protein sequence ID" value="BAC44100.1"/>
    <property type="molecule type" value="Genomic_DNA"/>
</dbReference>
<sequence length="308" mass="35331">MYEWLDSLFYLLRISNEVQDKWSCISMINFRKNKNKSLSVDLNQINDKVLLEKMSHTKSNDNAKKFITYKPNPNGKKIIEIKNLNKSFNRNKNHVLKNISIDLYENEHTAILGGNGAGKTTLVEILAGITKADEGEINYLYEYKNSFQEKIGIQFQDSSYPKGLSVKDIISFILDIFKSDLNKDELNALIKIFGIDEFYNKKANSLSGGQSQRLNCLLSILHKPSFLILDELSTGLDVTIKSNIKSFIKEFAKENKITLLLVSHDMDEIQYLSQRIIILKNGEIFVDAKLEDIIKEFGSLTECMDMYI</sequence>
<dbReference type="PANTHER" id="PTHR42711:SF5">
    <property type="entry name" value="ABC TRANSPORTER ATP-BINDING PROTEIN NATA"/>
    <property type="match status" value="1"/>
</dbReference>
<dbReference type="FunCoup" id="Q8EW96">
    <property type="interactions" value="68"/>
</dbReference>
<dbReference type="Pfam" id="PF00005">
    <property type="entry name" value="ABC_tran"/>
    <property type="match status" value="1"/>
</dbReference>
<keyword evidence="2" id="KW-0813">Transport</keyword>
<evidence type="ECO:0000256" key="2">
    <source>
        <dbReference type="ARBA" id="ARBA00022448"/>
    </source>
</evidence>
<evidence type="ECO:0000313" key="7">
    <source>
        <dbReference type="Proteomes" id="UP000002522"/>
    </source>
</evidence>
<evidence type="ECO:0000256" key="3">
    <source>
        <dbReference type="ARBA" id="ARBA00022741"/>
    </source>
</evidence>
<dbReference type="InterPro" id="IPR003439">
    <property type="entry name" value="ABC_transporter-like_ATP-bd"/>
</dbReference>
<dbReference type="InterPro" id="IPR050763">
    <property type="entry name" value="ABC_transporter_ATP-binding"/>
</dbReference>
<dbReference type="SMART" id="SM00382">
    <property type="entry name" value="AAA"/>
    <property type="match status" value="1"/>
</dbReference>
<dbReference type="AlphaFoldDB" id="Q8EW96"/>
<proteinExistence type="inferred from homology"/>
<evidence type="ECO:0000313" key="6">
    <source>
        <dbReference type="EMBL" id="BAC44100.1"/>
    </source>
</evidence>
<dbReference type="GO" id="GO:0005524">
    <property type="term" value="F:ATP binding"/>
    <property type="evidence" value="ECO:0007669"/>
    <property type="project" value="UniProtKB-KW"/>
</dbReference>
<reference evidence="6 7" key="1">
    <citation type="journal article" date="2002" name="Nucleic Acids Res.">
        <title>The complete genomic sequence of Mycoplasma penetrans, an intracellular bacterial pathogen in humans.</title>
        <authorList>
            <person name="Sasaki Y."/>
            <person name="Ishikawa J."/>
            <person name="Yamashita A."/>
            <person name="Oshima K."/>
            <person name="Kenri T."/>
            <person name="Furuya K."/>
            <person name="Yoshino C."/>
            <person name="Horino A."/>
            <person name="Shiba T."/>
            <person name="Sasaki T."/>
            <person name="Hattori M."/>
        </authorList>
    </citation>
    <scope>NUCLEOTIDE SEQUENCE [LARGE SCALE GENOMIC DNA]</scope>
    <source>
        <strain evidence="6 7">HF-2</strain>
    </source>
</reference>
<dbReference type="PANTHER" id="PTHR42711">
    <property type="entry name" value="ABC TRANSPORTER ATP-BINDING PROTEIN"/>
    <property type="match status" value="1"/>
</dbReference>
<dbReference type="SUPFAM" id="SSF52540">
    <property type="entry name" value="P-loop containing nucleoside triphosphate hydrolases"/>
    <property type="match status" value="1"/>
</dbReference>
<dbReference type="InterPro" id="IPR027417">
    <property type="entry name" value="P-loop_NTPase"/>
</dbReference>
<dbReference type="Gene3D" id="3.40.50.300">
    <property type="entry name" value="P-loop containing nucleotide triphosphate hydrolases"/>
    <property type="match status" value="1"/>
</dbReference>
<protein>
    <submittedName>
        <fullName evidence="6">ABC transporter ATP-binding protein</fullName>
    </submittedName>
</protein>
<dbReference type="Proteomes" id="UP000002522">
    <property type="component" value="Chromosome"/>
</dbReference>
<comment type="similarity">
    <text evidence="1">Belongs to the ABC transporter superfamily.</text>
</comment>
<evidence type="ECO:0000256" key="1">
    <source>
        <dbReference type="ARBA" id="ARBA00005417"/>
    </source>
</evidence>
<name>Q8EW96_MALP2</name>
<feature type="domain" description="ABC transporter" evidence="5">
    <location>
        <begin position="79"/>
        <end position="306"/>
    </location>
</feature>
<keyword evidence="3" id="KW-0547">Nucleotide-binding</keyword>
<accession>Q8EW96</accession>
<gene>
    <name evidence="6" type="ordered locus">MYPE3080</name>
</gene>
<dbReference type="PROSITE" id="PS50893">
    <property type="entry name" value="ABC_TRANSPORTER_2"/>
    <property type="match status" value="1"/>
</dbReference>
<evidence type="ECO:0000259" key="5">
    <source>
        <dbReference type="PROSITE" id="PS50893"/>
    </source>
</evidence>
<keyword evidence="7" id="KW-1185">Reference proteome</keyword>
<keyword evidence="4 6" id="KW-0067">ATP-binding</keyword>
<dbReference type="STRING" id="272633.gene:10731411"/>
<dbReference type="GO" id="GO:0016887">
    <property type="term" value="F:ATP hydrolysis activity"/>
    <property type="evidence" value="ECO:0007669"/>
    <property type="project" value="InterPro"/>
</dbReference>
<dbReference type="InParanoid" id="Q8EW96"/>
<dbReference type="InterPro" id="IPR003593">
    <property type="entry name" value="AAA+_ATPase"/>
</dbReference>
<dbReference type="KEGG" id="mpe:MYPE3080"/>
<dbReference type="eggNOG" id="COG1131">
    <property type="taxonomic scope" value="Bacteria"/>
</dbReference>
<dbReference type="HOGENOM" id="CLU_000604_1_2_14"/>